<keyword evidence="4" id="KW-0863">Zinc-finger</keyword>
<keyword evidence="9" id="KW-1185">Reference proteome</keyword>
<comment type="caution">
    <text evidence="8">The sequence shown here is derived from an EMBL/GenBank/DDBJ whole genome shotgun (WGS) entry which is preliminary data.</text>
</comment>
<feature type="compositionally biased region" description="Basic and acidic residues" evidence="5">
    <location>
        <begin position="695"/>
        <end position="706"/>
    </location>
</feature>
<evidence type="ECO:0000259" key="7">
    <source>
        <dbReference type="PROSITE" id="PS50103"/>
    </source>
</evidence>
<comment type="function">
    <text evidence="2">May be involved in the turnover of nuclear polyadenylated (pA+) RNA.</text>
</comment>
<dbReference type="InterPro" id="IPR002483">
    <property type="entry name" value="PWI_dom"/>
</dbReference>
<evidence type="ECO:0000313" key="9">
    <source>
        <dbReference type="Proteomes" id="UP000309340"/>
    </source>
</evidence>
<dbReference type="Gene3D" id="3.30.70.330">
    <property type="match status" value="1"/>
</dbReference>
<dbReference type="AlphaFoldDB" id="A0A4V6WLD9"/>
<dbReference type="SMART" id="SM00360">
    <property type="entry name" value="RRM"/>
    <property type="match status" value="1"/>
</dbReference>
<dbReference type="InterPro" id="IPR045137">
    <property type="entry name" value="RBM26/27"/>
</dbReference>
<evidence type="ECO:0000259" key="6">
    <source>
        <dbReference type="PROSITE" id="PS50102"/>
    </source>
</evidence>
<dbReference type="PROSITE" id="PS50103">
    <property type="entry name" value="ZF_C3H1"/>
    <property type="match status" value="1"/>
</dbReference>
<dbReference type="EMBL" id="NAJQ01000001">
    <property type="protein sequence ID" value="TKA83969.1"/>
    <property type="molecule type" value="Genomic_DNA"/>
</dbReference>
<feature type="compositionally biased region" description="Basic and acidic residues" evidence="5">
    <location>
        <begin position="441"/>
        <end position="460"/>
    </location>
</feature>
<dbReference type="PROSITE" id="PS50102">
    <property type="entry name" value="RRM"/>
    <property type="match status" value="1"/>
</dbReference>
<evidence type="ECO:0000256" key="4">
    <source>
        <dbReference type="PROSITE-ProRule" id="PRU00723"/>
    </source>
</evidence>
<evidence type="ECO:0000256" key="5">
    <source>
        <dbReference type="SAM" id="MobiDB-lite"/>
    </source>
</evidence>
<evidence type="ECO:0000256" key="1">
    <source>
        <dbReference type="ARBA" id="ARBA00022884"/>
    </source>
</evidence>
<proteinExistence type="predicted"/>
<feature type="region of interest" description="Disordered" evidence="5">
    <location>
        <begin position="664"/>
        <end position="706"/>
    </location>
</feature>
<dbReference type="GO" id="GO:0005634">
    <property type="term" value="C:nucleus"/>
    <property type="evidence" value="ECO:0007669"/>
    <property type="project" value="TreeGrafter"/>
</dbReference>
<dbReference type="GO" id="GO:0003723">
    <property type="term" value="F:RNA binding"/>
    <property type="evidence" value="ECO:0007669"/>
    <property type="project" value="UniProtKB-UniRule"/>
</dbReference>
<dbReference type="Pfam" id="PF00076">
    <property type="entry name" value="RRM_1"/>
    <property type="match status" value="1"/>
</dbReference>
<accession>A0A4V6WLD9</accession>
<sequence length="706" mass="78189">MPLDDADSELFKSWVIKKLEAISDADSEVLADYVLALVKTDDSEVIAKANCIENLQDFIGDSARSFVKDVFQAITTKSYDPSRPQPKPTAPIYEPPRRTSSALPSLPNESRKRSYQDWDAEPGQNGRIQAFDSGDRPLKQSRRGGRGRDSKGGRQIHKPMRGGYGEPQPYAQQVPPMQLPPMPAPPPGMPPFDPNNHLAALMAMGQAMGFMPAIPGTGPSSATPGCIVAHTGQRCRDYDHKGFCMRGASCLYNHDNNAFVVPQQADEYDPTDSAMFDATPNRPGYLPTPGSNGRDGGSAHTRGGDAASRSGKPQRAEFSMTGVNRNRSITSIVVEQIPEEHFHEQIVRDFFSAFGNVESVTMQPYKRLAIVQYDNHDSARSAYNSPKSVFDNRFVKVYWYKPDNLPQPPHSHLVVEPDGEVEMGAEEPAFDIEDVAARQAEAQRKHDEAKRQREEAQKRRHELDEKLVAVNFERKKAADALAKRTGKTASIGVGDDDEDEQTRFLKAKLAELQKEAWSLGIDPDSDDPTPYTHAYIPRGRGGYRGRFTSRGRGQYQPTYHGGFSGARATMSLDNRPKIVAVTFTDGQYQEETLRQYLMFNGLETAILTKHPERDDAALVAFQQRFEAENFMAAAVYDGPLAASDLPKQLGRTVLAWYKGNEATSSANGNGVDEQGSANMEDAETTVTLAELQQAPREDRDMDTYDE</sequence>
<keyword evidence="1 3" id="KW-0694">RNA-binding</keyword>
<dbReference type="PANTHER" id="PTHR14398:SF0">
    <property type="entry name" value="ZINC FINGER PROTEIN SWM"/>
    <property type="match status" value="1"/>
</dbReference>
<feature type="zinc finger region" description="C3H1-type" evidence="4">
    <location>
        <begin position="234"/>
        <end position="257"/>
    </location>
</feature>
<dbReference type="GO" id="GO:0008270">
    <property type="term" value="F:zinc ion binding"/>
    <property type="evidence" value="ECO:0007669"/>
    <property type="project" value="UniProtKB-KW"/>
</dbReference>
<keyword evidence="4" id="KW-0862">Zinc</keyword>
<name>A0A4V6WLD9_9PEZI</name>
<dbReference type="CDD" id="cd12257">
    <property type="entry name" value="RRM1_RBM26_like"/>
    <property type="match status" value="1"/>
</dbReference>
<evidence type="ECO:0000313" key="8">
    <source>
        <dbReference type="EMBL" id="TKA83969.1"/>
    </source>
</evidence>
<dbReference type="Proteomes" id="UP000309340">
    <property type="component" value="Unassembled WGS sequence"/>
</dbReference>
<dbReference type="STRING" id="329884.A0A4V6WLD9"/>
<evidence type="ECO:0008006" key="10">
    <source>
        <dbReference type="Google" id="ProtNLM"/>
    </source>
</evidence>
<dbReference type="Gene3D" id="1.20.1390.10">
    <property type="entry name" value="PWI domain"/>
    <property type="match status" value="1"/>
</dbReference>
<feature type="region of interest" description="Disordered" evidence="5">
    <location>
        <begin position="77"/>
        <end position="168"/>
    </location>
</feature>
<reference evidence="8 9" key="1">
    <citation type="submission" date="2017-03" db="EMBL/GenBank/DDBJ databases">
        <title>Genomes of endolithic fungi from Antarctica.</title>
        <authorList>
            <person name="Coleine C."/>
            <person name="Masonjones S."/>
            <person name="Stajich J.E."/>
        </authorList>
    </citation>
    <scope>NUCLEOTIDE SEQUENCE [LARGE SCALE GENOMIC DNA]</scope>
    <source>
        <strain evidence="8 9">CCFEE 5184</strain>
    </source>
</reference>
<evidence type="ECO:0000256" key="3">
    <source>
        <dbReference type="PROSITE-ProRule" id="PRU00176"/>
    </source>
</evidence>
<feature type="domain" description="RRM" evidence="6">
    <location>
        <begin position="330"/>
        <end position="402"/>
    </location>
</feature>
<feature type="region of interest" description="Disordered" evidence="5">
    <location>
        <begin position="439"/>
        <end position="460"/>
    </location>
</feature>
<evidence type="ECO:0000256" key="2">
    <source>
        <dbReference type="ARBA" id="ARBA00043866"/>
    </source>
</evidence>
<dbReference type="Pfam" id="PF01480">
    <property type="entry name" value="PWI"/>
    <property type="match status" value="1"/>
</dbReference>
<gene>
    <name evidence="8" type="ORF">B0A55_00210</name>
</gene>
<feature type="domain" description="C3H1-type" evidence="7">
    <location>
        <begin position="234"/>
        <end position="257"/>
    </location>
</feature>
<organism evidence="8 9">
    <name type="scientific">Friedmanniomyces simplex</name>
    <dbReference type="NCBI Taxonomy" id="329884"/>
    <lineage>
        <taxon>Eukaryota</taxon>
        <taxon>Fungi</taxon>
        <taxon>Dikarya</taxon>
        <taxon>Ascomycota</taxon>
        <taxon>Pezizomycotina</taxon>
        <taxon>Dothideomycetes</taxon>
        <taxon>Dothideomycetidae</taxon>
        <taxon>Mycosphaerellales</taxon>
        <taxon>Teratosphaeriaceae</taxon>
        <taxon>Friedmanniomyces</taxon>
    </lineage>
</organism>
<feature type="region of interest" description="Disordered" evidence="5">
    <location>
        <begin position="277"/>
        <end position="322"/>
    </location>
</feature>
<dbReference type="SUPFAM" id="SSF54928">
    <property type="entry name" value="RNA-binding domain, RBD"/>
    <property type="match status" value="1"/>
</dbReference>
<dbReference type="OrthoDB" id="443401at2759"/>
<protein>
    <recommendedName>
        <fullName evidence="10">C3H1-type domain-containing protein</fullName>
    </recommendedName>
</protein>
<dbReference type="PANTHER" id="PTHR14398">
    <property type="entry name" value="RNA RECOGNITION RRM/RNP DOMAIN"/>
    <property type="match status" value="1"/>
</dbReference>
<dbReference type="InterPro" id="IPR035979">
    <property type="entry name" value="RBD_domain_sf"/>
</dbReference>
<dbReference type="InterPro" id="IPR000504">
    <property type="entry name" value="RRM_dom"/>
</dbReference>
<keyword evidence="4" id="KW-0479">Metal-binding</keyword>
<dbReference type="InterPro" id="IPR000571">
    <property type="entry name" value="Znf_CCCH"/>
</dbReference>
<dbReference type="InterPro" id="IPR012677">
    <property type="entry name" value="Nucleotide-bd_a/b_plait_sf"/>
</dbReference>